<dbReference type="InterPro" id="IPR014729">
    <property type="entry name" value="Rossmann-like_a/b/a_fold"/>
</dbReference>
<dbReference type="EMBL" id="QMNG01000052">
    <property type="protein sequence ID" value="RLC36488.1"/>
    <property type="molecule type" value="Genomic_DNA"/>
</dbReference>
<comment type="caution">
    <text evidence="1">The sequence shown here is derived from an EMBL/GenBank/DDBJ whole genome shotgun (WGS) entry which is preliminary data.</text>
</comment>
<dbReference type="AlphaFoldDB" id="A0A420ZBQ5"/>
<organism evidence="1 2">
    <name type="scientific">candidate division Kazan bacterium</name>
    <dbReference type="NCBI Taxonomy" id="2202143"/>
    <lineage>
        <taxon>Bacteria</taxon>
        <taxon>Bacteria division Kazan-3B-28</taxon>
    </lineage>
</organism>
<name>A0A420ZBQ5_UNCK3</name>
<sequence>MHGVRRILIERQTESLGLPLETVFILAETTNQEYEQRMGNVLSGYKERNVNAVAFGDVFPFRGYIISFCNWIFLTRCVYYTWE</sequence>
<dbReference type="Gene3D" id="3.40.50.620">
    <property type="entry name" value="HUPs"/>
    <property type="match status" value="1"/>
</dbReference>
<evidence type="ECO:0000313" key="2">
    <source>
        <dbReference type="Proteomes" id="UP000281261"/>
    </source>
</evidence>
<proteinExistence type="predicted"/>
<dbReference type="SUPFAM" id="SSF52402">
    <property type="entry name" value="Adenine nucleotide alpha hydrolases-like"/>
    <property type="match status" value="1"/>
</dbReference>
<reference evidence="1 2" key="1">
    <citation type="submission" date="2018-06" db="EMBL/GenBank/DDBJ databases">
        <title>Extensive metabolic versatility and redundancy in microbially diverse, dynamic hydrothermal sediments.</title>
        <authorList>
            <person name="Dombrowski N."/>
            <person name="Teske A."/>
            <person name="Baker B.J."/>
        </authorList>
    </citation>
    <scope>NUCLEOTIDE SEQUENCE [LARGE SCALE GENOMIC DNA]</scope>
    <source>
        <strain evidence="1">B79_G16</strain>
    </source>
</reference>
<dbReference type="Proteomes" id="UP000281261">
    <property type="component" value="Unassembled WGS sequence"/>
</dbReference>
<evidence type="ECO:0000313" key="1">
    <source>
        <dbReference type="EMBL" id="RLC36488.1"/>
    </source>
</evidence>
<accession>A0A420ZBQ5</accession>
<protein>
    <submittedName>
        <fullName evidence="1">Uncharacterized protein</fullName>
    </submittedName>
</protein>
<gene>
    <name evidence="1" type="ORF">DRH29_04475</name>
</gene>